<keyword evidence="4" id="KW-1185">Reference proteome</keyword>
<comment type="caution">
    <text evidence="3">The sequence shown here is derived from an EMBL/GenBank/DDBJ whole genome shotgun (WGS) entry which is preliminary data.</text>
</comment>
<dbReference type="InterPro" id="IPR000253">
    <property type="entry name" value="FHA_dom"/>
</dbReference>
<dbReference type="InterPro" id="IPR050923">
    <property type="entry name" value="Cell_Proc_Reg/RNA_Proc"/>
</dbReference>
<dbReference type="SUPFAM" id="SSF49879">
    <property type="entry name" value="SMAD/FHA domain"/>
    <property type="match status" value="1"/>
</dbReference>
<name>A0A3N0AHC3_9ACTN</name>
<dbReference type="Pfam" id="PF13240">
    <property type="entry name" value="Zn_Ribbon_1"/>
    <property type="match status" value="1"/>
</dbReference>
<evidence type="ECO:0000259" key="2">
    <source>
        <dbReference type="PROSITE" id="PS50006"/>
    </source>
</evidence>
<dbReference type="PROSITE" id="PS50006">
    <property type="entry name" value="FHA_DOMAIN"/>
    <property type="match status" value="1"/>
</dbReference>
<dbReference type="Proteomes" id="UP000267368">
    <property type="component" value="Unassembled WGS sequence"/>
</dbReference>
<evidence type="ECO:0000256" key="1">
    <source>
        <dbReference type="ARBA" id="ARBA00022553"/>
    </source>
</evidence>
<dbReference type="AlphaFoldDB" id="A0A3N0AHC3"/>
<sequence>MATVCPVCNAPLPEGANACPTCGFKLLGQTQAFSPIAVQPNANTAPASILEECTLSIVKGPQVGNVFRLSSDAITIGRSPQCDIFLNDMTVSRMHATLKRVRGGYEIVDADSFNGLWVNNLNVKEAALKDGDVVQIGTFCLVYQSMPSM</sequence>
<gene>
    <name evidence="3" type="ORF">DMP07_01025</name>
</gene>
<evidence type="ECO:0000313" key="4">
    <source>
        <dbReference type="Proteomes" id="UP000267368"/>
    </source>
</evidence>
<dbReference type="RefSeq" id="WP_123197304.1">
    <property type="nucleotide sequence ID" value="NZ_QICB01000001.1"/>
</dbReference>
<organism evidence="3 4">
    <name type="scientific">Slackia faecicanis</name>
    <dbReference type="NCBI Taxonomy" id="255723"/>
    <lineage>
        <taxon>Bacteria</taxon>
        <taxon>Bacillati</taxon>
        <taxon>Actinomycetota</taxon>
        <taxon>Coriobacteriia</taxon>
        <taxon>Eggerthellales</taxon>
        <taxon>Eggerthellaceae</taxon>
        <taxon>Slackia</taxon>
    </lineage>
</organism>
<dbReference type="InterPro" id="IPR008984">
    <property type="entry name" value="SMAD_FHA_dom_sf"/>
</dbReference>
<dbReference type="EMBL" id="QICB01000001">
    <property type="protein sequence ID" value="RNL21462.1"/>
    <property type="molecule type" value="Genomic_DNA"/>
</dbReference>
<dbReference type="InterPro" id="IPR026870">
    <property type="entry name" value="Zinc_ribbon_dom"/>
</dbReference>
<evidence type="ECO:0000313" key="3">
    <source>
        <dbReference type="EMBL" id="RNL21462.1"/>
    </source>
</evidence>
<dbReference type="InterPro" id="IPR032030">
    <property type="entry name" value="YscD_cytoplasmic_dom"/>
</dbReference>
<dbReference type="Pfam" id="PF16697">
    <property type="entry name" value="Yop-YscD_cpl"/>
    <property type="match status" value="1"/>
</dbReference>
<proteinExistence type="predicted"/>
<reference evidence="4" key="1">
    <citation type="submission" date="2018-05" db="EMBL/GenBank/DDBJ databases">
        <title>Genome Sequencing of selected type strains of the family Eggerthellaceae.</title>
        <authorList>
            <person name="Danylec N."/>
            <person name="Stoll D.A."/>
            <person name="Doetsch A."/>
            <person name="Huch M."/>
        </authorList>
    </citation>
    <scope>NUCLEOTIDE SEQUENCE [LARGE SCALE GENOMIC DNA]</scope>
    <source>
        <strain evidence="4">DSM 17537</strain>
    </source>
</reference>
<accession>A0A3N0AHC3</accession>
<dbReference type="PANTHER" id="PTHR23308">
    <property type="entry name" value="NUCLEAR INHIBITOR OF PROTEIN PHOSPHATASE-1"/>
    <property type="match status" value="1"/>
</dbReference>
<dbReference type="SMART" id="SM00240">
    <property type="entry name" value="FHA"/>
    <property type="match status" value="1"/>
</dbReference>
<feature type="domain" description="FHA" evidence="2">
    <location>
        <begin position="74"/>
        <end position="123"/>
    </location>
</feature>
<dbReference type="Gene3D" id="2.60.200.20">
    <property type="match status" value="1"/>
</dbReference>
<protein>
    <submittedName>
        <fullName evidence="3">FHA domain-containing protein</fullName>
    </submittedName>
</protein>
<keyword evidence="1" id="KW-0597">Phosphoprotein</keyword>
<dbReference type="OrthoDB" id="9815925at2"/>